<dbReference type="InterPro" id="IPR036259">
    <property type="entry name" value="MFS_trans_sf"/>
</dbReference>
<feature type="transmembrane region" description="Helical" evidence="7">
    <location>
        <begin position="211"/>
        <end position="229"/>
    </location>
</feature>
<protein>
    <submittedName>
        <fullName evidence="9">Nucleoside permease</fullName>
    </submittedName>
</protein>
<evidence type="ECO:0000256" key="4">
    <source>
        <dbReference type="ARBA" id="ARBA00022692"/>
    </source>
</evidence>
<feature type="transmembrane region" description="Helical" evidence="7">
    <location>
        <begin position="274"/>
        <end position="291"/>
    </location>
</feature>
<keyword evidence="4 7" id="KW-0812">Transmembrane</keyword>
<dbReference type="PANTHER" id="PTHR23522:SF4">
    <property type="entry name" value="NUCLEOSIDE PERMEASE NUPG-RELATED"/>
    <property type="match status" value="1"/>
</dbReference>
<proteinExistence type="predicted"/>
<evidence type="ECO:0000256" key="6">
    <source>
        <dbReference type="ARBA" id="ARBA00023136"/>
    </source>
</evidence>
<dbReference type="Gene3D" id="1.20.1250.20">
    <property type="entry name" value="MFS general substrate transporter like domains"/>
    <property type="match status" value="2"/>
</dbReference>
<feature type="transmembrane region" description="Helical" evidence="7">
    <location>
        <begin position="297"/>
        <end position="322"/>
    </location>
</feature>
<evidence type="ECO:0000256" key="2">
    <source>
        <dbReference type="ARBA" id="ARBA00022448"/>
    </source>
</evidence>
<dbReference type="InterPro" id="IPR004740">
    <property type="entry name" value="Nuc_H_symport"/>
</dbReference>
<gene>
    <name evidence="9" type="ORF">J4E00_19500</name>
</gene>
<dbReference type="RefSeq" id="WP_208176950.1">
    <property type="nucleotide sequence ID" value="NZ_JAGETZ010000010.1"/>
</dbReference>
<feature type="transmembrane region" description="Helical" evidence="7">
    <location>
        <begin position="163"/>
        <end position="181"/>
    </location>
</feature>
<dbReference type="EMBL" id="JAGETZ010000010">
    <property type="protein sequence ID" value="MBO2011258.1"/>
    <property type="molecule type" value="Genomic_DNA"/>
</dbReference>
<sequence>MTPAIRFKLSLMMFLEFFIWGAWFVTLGTYLLKNLNTTGTQVGAAFLTQSIGAIVAPFIIGMIADRFFSAQKILGVLHLAGAALLWLASQAADFSAFYPYILSYMILYMPTLALVNSISFRQMQNPQKEFATIRVLGTLGWIIAGLTIGWLNWEQSGNLGLTFRMAAGASALLGVFSFTLPPTPPVKKEGKSTLGDILGLEAIGLLKNRSYLIFFLASVAICVPLSFYYGFTNPFLNEAGMKSAAGVQSLGQVSEVLFMLLIPVFFIRLGVKKMLAIGMAAWAIRYLFFAYGDGNSAYWMLIAGIVMHGICYDFFFVTGQIYTDNLAGEQSKSAAQGFITLATYGVGMLIGSLLSGQIVDAHKTTGDLHDWRTIWLIPAAIAAAVLAVFLLLFKDQNAPATASNEELTFTEAQARLEV</sequence>
<dbReference type="Pfam" id="PF03825">
    <property type="entry name" value="Nuc_H_symport"/>
    <property type="match status" value="1"/>
</dbReference>
<dbReference type="CDD" id="cd06177">
    <property type="entry name" value="MFS_NHS"/>
    <property type="match status" value="1"/>
</dbReference>
<feature type="transmembrane region" description="Helical" evidence="7">
    <location>
        <begin position="97"/>
        <end position="119"/>
    </location>
</feature>
<evidence type="ECO:0000256" key="1">
    <source>
        <dbReference type="ARBA" id="ARBA00004651"/>
    </source>
</evidence>
<keyword evidence="5 7" id="KW-1133">Transmembrane helix</keyword>
<feature type="transmembrane region" description="Helical" evidence="7">
    <location>
        <begin position="374"/>
        <end position="393"/>
    </location>
</feature>
<keyword evidence="2" id="KW-0813">Transport</keyword>
<evidence type="ECO:0000313" key="9">
    <source>
        <dbReference type="EMBL" id="MBO2011258.1"/>
    </source>
</evidence>
<feature type="transmembrane region" description="Helical" evidence="7">
    <location>
        <begin position="249"/>
        <end position="267"/>
    </location>
</feature>
<evidence type="ECO:0000313" key="10">
    <source>
        <dbReference type="Proteomes" id="UP000664369"/>
    </source>
</evidence>
<keyword evidence="10" id="KW-1185">Reference proteome</keyword>
<dbReference type="SUPFAM" id="SSF103473">
    <property type="entry name" value="MFS general substrate transporter"/>
    <property type="match status" value="1"/>
</dbReference>
<organism evidence="9 10">
    <name type="scientific">Hymenobacter negativus</name>
    <dbReference type="NCBI Taxonomy" id="2795026"/>
    <lineage>
        <taxon>Bacteria</taxon>
        <taxon>Pseudomonadati</taxon>
        <taxon>Bacteroidota</taxon>
        <taxon>Cytophagia</taxon>
        <taxon>Cytophagales</taxon>
        <taxon>Hymenobacteraceae</taxon>
        <taxon>Hymenobacter</taxon>
    </lineage>
</organism>
<comment type="caution">
    <text evidence="9">The sequence shown here is derived from an EMBL/GenBank/DDBJ whole genome shotgun (WGS) entry which is preliminary data.</text>
</comment>
<feature type="transmembrane region" description="Helical" evidence="7">
    <location>
        <begin position="73"/>
        <end position="91"/>
    </location>
</feature>
<name>A0ABS3QJT2_9BACT</name>
<feature type="transmembrane region" description="Helical" evidence="7">
    <location>
        <begin position="334"/>
        <end position="354"/>
    </location>
</feature>
<evidence type="ECO:0000256" key="3">
    <source>
        <dbReference type="ARBA" id="ARBA00022475"/>
    </source>
</evidence>
<feature type="transmembrane region" description="Helical" evidence="7">
    <location>
        <begin position="44"/>
        <end position="64"/>
    </location>
</feature>
<comment type="subcellular location">
    <subcellularLocation>
        <location evidence="1">Cell membrane</location>
        <topology evidence="1">Multi-pass membrane protein</topology>
    </subcellularLocation>
</comment>
<reference evidence="9 10" key="1">
    <citation type="submission" date="2021-03" db="EMBL/GenBank/DDBJ databases">
        <authorList>
            <person name="Kim M.K."/>
        </authorList>
    </citation>
    <scope>NUCLEOTIDE SEQUENCE [LARGE SCALE GENOMIC DNA]</scope>
    <source>
        <strain evidence="9 10">BT442</strain>
    </source>
</reference>
<dbReference type="PANTHER" id="PTHR23522">
    <property type="entry name" value="BLL5896 PROTEIN"/>
    <property type="match status" value="1"/>
</dbReference>
<keyword evidence="6 7" id="KW-0472">Membrane</keyword>
<accession>A0ABS3QJT2</accession>
<feature type="transmembrane region" description="Helical" evidence="7">
    <location>
        <begin position="12"/>
        <end position="32"/>
    </location>
</feature>
<dbReference type="InterPro" id="IPR020846">
    <property type="entry name" value="MFS_dom"/>
</dbReference>
<dbReference type="Proteomes" id="UP000664369">
    <property type="component" value="Unassembled WGS sequence"/>
</dbReference>
<evidence type="ECO:0000256" key="7">
    <source>
        <dbReference type="SAM" id="Phobius"/>
    </source>
</evidence>
<feature type="domain" description="Major facilitator superfamily (MFS) profile" evidence="8">
    <location>
        <begin position="203"/>
        <end position="418"/>
    </location>
</feature>
<feature type="transmembrane region" description="Helical" evidence="7">
    <location>
        <begin position="131"/>
        <end position="151"/>
    </location>
</feature>
<dbReference type="PROSITE" id="PS50850">
    <property type="entry name" value="MFS"/>
    <property type="match status" value="1"/>
</dbReference>
<keyword evidence="3" id="KW-1003">Cell membrane</keyword>
<evidence type="ECO:0000259" key="8">
    <source>
        <dbReference type="PROSITE" id="PS50850"/>
    </source>
</evidence>
<evidence type="ECO:0000256" key="5">
    <source>
        <dbReference type="ARBA" id="ARBA00022989"/>
    </source>
</evidence>